<sequence>MRRRVLPSAWLRASLALMPARVAAQPAAEHAGRRRLLDKAHTDALTGLALRDRFVAAATAALAAGGSAALLCLDVDRLKTVNNVLGFAAGDSLLLGLAARLERLQEQGLLCGRLAGGCFVLLLPLADAGGWQGEVQRLHAMLNRRHAWQGQTLDATVSIGVALCPAHGRNAETLVQRAEQAMFEAKRLRNEVALYDPELEADRLSHLSLLSELEAAIAQGQLRQVLQPKRRLRDGRITGAEALVRWQHPLRGWLPPAEFVPFAESTGRIRQITQWMLRRAIATLATWCAQGRDVAIAVNISTLDLQDGQLPARIEALLQAAGVPARLLQLELTETGLMAGSQDPIHVLQSLSRLGVRLAIDDFGTGQSSLAYLQRLPVHELKIDRSFVDGVDRDAKRQALLGSIITLGHGLGLEVTAEGVETEAELAVLHRLGCDLVQGYWVGKPLPLAHFDALLAPALACESA</sequence>
<gene>
    <name evidence="1" type="ORF">NYO99_06465</name>
</gene>
<name>A0ACC6C887_9BURK</name>
<comment type="caution">
    <text evidence="1">The sequence shown here is derived from an EMBL/GenBank/DDBJ whole genome shotgun (WGS) entry which is preliminary data.</text>
</comment>
<evidence type="ECO:0000313" key="1">
    <source>
        <dbReference type="EMBL" id="MCY4744612.1"/>
    </source>
</evidence>
<protein>
    <submittedName>
        <fullName evidence="1">Bifunctional diguanylate cyclase/phosphodiesterase</fullName>
    </submittedName>
</protein>
<proteinExistence type="predicted"/>
<accession>A0ACC6C887</accession>
<dbReference type="EMBL" id="JAPPUY010000001">
    <property type="protein sequence ID" value="MCY4744612.1"/>
    <property type="molecule type" value="Genomic_DNA"/>
</dbReference>
<evidence type="ECO:0000313" key="2">
    <source>
        <dbReference type="Proteomes" id="UP001076464"/>
    </source>
</evidence>
<organism evidence="1 2">
    <name type="scientific">Roseateles hydrophilus</name>
    <dbReference type="NCBI Taxonomy" id="2975054"/>
    <lineage>
        <taxon>Bacteria</taxon>
        <taxon>Pseudomonadati</taxon>
        <taxon>Pseudomonadota</taxon>
        <taxon>Betaproteobacteria</taxon>
        <taxon>Burkholderiales</taxon>
        <taxon>Sphaerotilaceae</taxon>
        <taxon>Roseateles</taxon>
    </lineage>
</organism>
<keyword evidence="2" id="KW-1185">Reference proteome</keyword>
<dbReference type="Proteomes" id="UP001076464">
    <property type="component" value="Unassembled WGS sequence"/>
</dbReference>
<reference evidence="1" key="1">
    <citation type="submission" date="2022-08" db="EMBL/GenBank/DDBJ databases">
        <title>Genome sequencing of Pelomonas sp. UHG3.</title>
        <authorList>
            <person name="So Y."/>
        </authorList>
    </citation>
    <scope>NUCLEOTIDE SEQUENCE</scope>
    <source>
        <strain evidence="1">UHG3</strain>
    </source>
</reference>